<proteinExistence type="predicted"/>
<name>A0A160TB12_9ZZZZ</name>
<dbReference type="SUPFAM" id="SSF64307">
    <property type="entry name" value="SirA-like"/>
    <property type="match status" value="1"/>
</dbReference>
<dbReference type="PANTHER" id="PTHR33279">
    <property type="entry name" value="SULFUR CARRIER PROTEIN YEDF-RELATED"/>
    <property type="match status" value="1"/>
</dbReference>
<dbReference type="InterPro" id="IPR001455">
    <property type="entry name" value="TusA-like"/>
</dbReference>
<accession>A0A160TB12</accession>
<feature type="domain" description="UPF0033" evidence="1">
    <location>
        <begin position="8"/>
        <end position="32"/>
    </location>
</feature>
<dbReference type="InterPro" id="IPR036868">
    <property type="entry name" value="TusA-like_sf"/>
</dbReference>
<evidence type="ECO:0000313" key="2">
    <source>
        <dbReference type="EMBL" id="CUS41520.1"/>
    </source>
</evidence>
<sequence length="81" mass="9169">MSDVNQTLDARGLFCPEPVMLLHNIIRDVAIGDVVEVLATDPSTVRDFTRFCGFLGHELVLSEEVDGDYRFLIRKGEEEEE</sequence>
<dbReference type="Pfam" id="PF01206">
    <property type="entry name" value="TusA"/>
    <property type="match status" value="1"/>
</dbReference>
<gene>
    <name evidence="2" type="ORF">MGWOODY_Tha1986</name>
</gene>
<evidence type="ECO:0000259" key="1">
    <source>
        <dbReference type="PROSITE" id="PS01148"/>
    </source>
</evidence>
<reference evidence="2" key="1">
    <citation type="submission" date="2015-10" db="EMBL/GenBank/DDBJ databases">
        <authorList>
            <person name="Gilbert D.G."/>
        </authorList>
    </citation>
    <scope>NUCLEOTIDE SEQUENCE</scope>
</reference>
<dbReference type="AlphaFoldDB" id="A0A160TB12"/>
<dbReference type="EMBL" id="CZQC01000044">
    <property type="protein sequence ID" value="CUS41520.1"/>
    <property type="molecule type" value="Genomic_DNA"/>
</dbReference>
<dbReference type="PROSITE" id="PS01148">
    <property type="entry name" value="UPF0033"/>
    <property type="match status" value="1"/>
</dbReference>
<organism evidence="2">
    <name type="scientific">hydrothermal vent metagenome</name>
    <dbReference type="NCBI Taxonomy" id="652676"/>
    <lineage>
        <taxon>unclassified sequences</taxon>
        <taxon>metagenomes</taxon>
        <taxon>ecological metagenomes</taxon>
    </lineage>
</organism>
<dbReference type="Gene3D" id="3.30.110.40">
    <property type="entry name" value="TusA-like domain"/>
    <property type="match status" value="1"/>
</dbReference>
<protein>
    <submittedName>
        <fullName evidence="2">tRNA 5-methylaminomethyl-2-thiouridine synthase TusA</fullName>
    </submittedName>
</protein>
<dbReference type="PANTHER" id="PTHR33279:SF2">
    <property type="entry name" value="SULFUR CARRIER PROTEIN TUSA"/>
    <property type="match status" value="1"/>
</dbReference>
<dbReference type="NCBIfam" id="NF001423">
    <property type="entry name" value="PRK00299.1"/>
    <property type="match status" value="1"/>
</dbReference>